<dbReference type="GO" id="GO:0004674">
    <property type="term" value="F:protein serine/threonine kinase activity"/>
    <property type="evidence" value="ECO:0007669"/>
    <property type="project" value="UniProtKB-KW"/>
</dbReference>
<dbReference type="RefSeq" id="WP_169412952.1">
    <property type="nucleotide sequence ID" value="NZ_JAAXKZ010000034.1"/>
</dbReference>
<evidence type="ECO:0000313" key="5">
    <source>
        <dbReference type="Proteomes" id="UP000586918"/>
    </source>
</evidence>
<name>A0A848DI56_9PSEU</name>
<gene>
    <name evidence="4" type="ORF">HF519_11770</name>
</gene>
<dbReference type="EMBL" id="JAAXKZ010000034">
    <property type="protein sequence ID" value="NMH92235.1"/>
    <property type="molecule type" value="Genomic_DNA"/>
</dbReference>
<keyword evidence="4" id="KW-0808">Transferase</keyword>
<evidence type="ECO:0000259" key="2">
    <source>
        <dbReference type="Pfam" id="PF13581"/>
    </source>
</evidence>
<proteinExistence type="predicted"/>
<dbReference type="PANTHER" id="PTHR35526">
    <property type="entry name" value="ANTI-SIGMA-F FACTOR RSBW-RELATED"/>
    <property type="match status" value="1"/>
</dbReference>
<sequence length="241" mass="26032">MRRRTADLLADHTARGAAQIRVVGDVPHPGSGVSWEEWARYEAAVHHAFDDFPIWGMCPYDTRTAPPEVLADVQRTHPRIVTADGEHLINPDFEDPVGFLGTRPTMPFPVEPGPPVLDLADPTPSGARRAVRDVAAASLLTPDQVDDLVIAASEAVNNAMRHGAPPIRLRVWNCGRRVVAAVTDAGGGPKDPYAGLLPAKESATAGLRLWMTHQICNEVTVHREDEGFTIRMVVGKPGISA</sequence>
<dbReference type="Gene3D" id="3.30.565.10">
    <property type="entry name" value="Histidine kinase-like ATPase, C-terminal domain"/>
    <property type="match status" value="1"/>
</dbReference>
<dbReference type="SUPFAM" id="SSF55874">
    <property type="entry name" value="ATPase domain of HSP90 chaperone/DNA topoisomerase II/histidine kinase"/>
    <property type="match status" value="1"/>
</dbReference>
<comment type="caution">
    <text evidence="4">The sequence shown here is derived from an EMBL/GenBank/DDBJ whole genome shotgun (WGS) entry which is preliminary data.</text>
</comment>
<dbReference type="AlphaFoldDB" id="A0A848DI56"/>
<dbReference type="NCBIfam" id="NF041045">
    <property type="entry name" value="RsbA_anti_sig"/>
    <property type="match status" value="1"/>
</dbReference>
<protein>
    <submittedName>
        <fullName evidence="4">Sensor histidine kinase</fullName>
    </submittedName>
</protein>
<dbReference type="InterPro" id="IPR047718">
    <property type="entry name" value="RsbA-like_anti_sig"/>
</dbReference>
<organism evidence="4 5">
    <name type="scientific">Pseudonocardia bannensis</name>
    <dbReference type="NCBI Taxonomy" id="630973"/>
    <lineage>
        <taxon>Bacteria</taxon>
        <taxon>Bacillati</taxon>
        <taxon>Actinomycetota</taxon>
        <taxon>Actinomycetes</taxon>
        <taxon>Pseudonocardiales</taxon>
        <taxon>Pseudonocardiaceae</taxon>
        <taxon>Pseudonocardia</taxon>
    </lineage>
</organism>
<keyword evidence="5" id="KW-1185">Reference proteome</keyword>
<reference evidence="4 5" key="1">
    <citation type="submission" date="2020-04" db="EMBL/GenBank/DDBJ databases">
        <authorList>
            <person name="Klaysubun C."/>
            <person name="Duangmal K."/>
            <person name="Lipun K."/>
        </authorList>
    </citation>
    <scope>NUCLEOTIDE SEQUENCE [LARGE SCALE GENOMIC DNA]</scope>
    <source>
        <strain evidence="4 5">DSM 45300</strain>
    </source>
</reference>
<dbReference type="Pfam" id="PF13581">
    <property type="entry name" value="HATPase_c_2"/>
    <property type="match status" value="1"/>
</dbReference>
<accession>A0A848DI56</accession>
<dbReference type="PANTHER" id="PTHR35526:SF3">
    <property type="entry name" value="ANTI-SIGMA-F FACTOR RSBW"/>
    <property type="match status" value="1"/>
</dbReference>
<keyword evidence="4" id="KW-0418">Kinase</keyword>
<feature type="domain" description="Histidine kinase/HSP90-like ATPase" evidence="2">
    <location>
        <begin position="126"/>
        <end position="233"/>
    </location>
</feature>
<dbReference type="InterPro" id="IPR050267">
    <property type="entry name" value="Anti-sigma-factor_SerPK"/>
</dbReference>
<dbReference type="InterPro" id="IPR036890">
    <property type="entry name" value="HATPase_C_sf"/>
</dbReference>
<evidence type="ECO:0000256" key="1">
    <source>
        <dbReference type="ARBA" id="ARBA00022527"/>
    </source>
</evidence>
<dbReference type="Proteomes" id="UP000586918">
    <property type="component" value="Unassembled WGS sequence"/>
</dbReference>
<evidence type="ECO:0000313" key="4">
    <source>
        <dbReference type="EMBL" id="NMH92235.1"/>
    </source>
</evidence>
<feature type="domain" description="MEDS" evidence="3">
    <location>
        <begin position="4"/>
        <end position="78"/>
    </location>
</feature>
<dbReference type="Pfam" id="PF14417">
    <property type="entry name" value="MEDS"/>
    <property type="match status" value="1"/>
</dbReference>
<keyword evidence="1" id="KW-0723">Serine/threonine-protein kinase</keyword>
<dbReference type="InterPro" id="IPR003594">
    <property type="entry name" value="HATPase_dom"/>
</dbReference>
<dbReference type="CDD" id="cd16936">
    <property type="entry name" value="HATPase_RsbW-like"/>
    <property type="match status" value="1"/>
</dbReference>
<evidence type="ECO:0000259" key="3">
    <source>
        <dbReference type="Pfam" id="PF14417"/>
    </source>
</evidence>
<dbReference type="InterPro" id="IPR025847">
    <property type="entry name" value="MEDS_domain"/>
</dbReference>